<dbReference type="EMBL" id="JAUSTF010000002">
    <property type="protein sequence ID" value="MDQ0180056.1"/>
    <property type="molecule type" value="Genomic_DNA"/>
</dbReference>
<keyword evidence="3" id="KW-1185">Reference proteome</keyword>
<dbReference type="EMBL" id="JAUSRG010000001">
    <property type="protein sequence ID" value="MDP9903291.1"/>
    <property type="molecule type" value="Genomic_DNA"/>
</dbReference>
<organism evidence="1 4">
    <name type="scientific">Arthrobacter bambusae</name>
    <dbReference type="NCBI Taxonomy" id="1338426"/>
    <lineage>
        <taxon>Bacteria</taxon>
        <taxon>Bacillati</taxon>
        <taxon>Actinomycetota</taxon>
        <taxon>Actinomycetes</taxon>
        <taxon>Micrococcales</taxon>
        <taxon>Micrococcaceae</taxon>
        <taxon>Arthrobacter</taxon>
    </lineage>
</organism>
<proteinExistence type="predicted"/>
<evidence type="ECO:0000313" key="2">
    <source>
        <dbReference type="EMBL" id="MDQ0180056.1"/>
    </source>
</evidence>
<comment type="caution">
    <text evidence="1">The sequence shown here is derived from an EMBL/GenBank/DDBJ whole genome shotgun (WGS) entry which is preliminary data.</text>
</comment>
<accession>A0AAW8DBI3</accession>
<reference evidence="1 3" key="1">
    <citation type="submission" date="2023-07" db="EMBL/GenBank/DDBJ databases">
        <title>Sorghum-associated microbial communities from plants grown in Nebraska, USA.</title>
        <authorList>
            <person name="Schachtman D."/>
        </authorList>
    </citation>
    <scope>NUCLEOTIDE SEQUENCE</scope>
    <source>
        <strain evidence="1">DS1006</strain>
        <strain evidence="2 3">DS1016</strain>
    </source>
</reference>
<dbReference type="Proteomes" id="UP001230951">
    <property type="component" value="Unassembled WGS sequence"/>
</dbReference>
<dbReference type="AlphaFoldDB" id="A0AAW8DBI3"/>
<protein>
    <submittedName>
        <fullName evidence="1">Uncharacterized protein</fullName>
    </submittedName>
</protein>
<gene>
    <name evidence="1" type="ORF">J2S90_000231</name>
    <name evidence="2" type="ORF">J2S93_001472</name>
</gene>
<name>A0AAW8DBI3_9MICC</name>
<evidence type="ECO:0000313" key="1">
    <source>
        <dbReference type="EMBL" id="MDP9903291.1"/>
    </source>
</evidence>
<evidence type="ECO:0000313" key="3">
    <source>
        <dbReference type="Proteomes" id="UP001230951"/>
    </source>
</evidence>
<dbReference type="RefSeq" id="WP_306958907.1">
    <property type="nucleotide sequence ID" value="NZ_JAUSRG010000001.1"/>
</dbReference>
<dbReference type="Proteomes" id="UP001242995">
    <property type="component" value="Unassembled WGS sequence"/>
</dbReference>
<sequence length="498" mass="55510">MDSQVAPQFTAHPLIYRDEAVIALLATRAQSLGGEVALKASTLRRIADSMGLPSLDRYLRECQALKGAHVSAGEHGVSVEIEGSRISVRGALPPDGTWLGLAQSPGHVIVLIGVPPENSRTSVVDLRAMLSSRRAFGGRASVSLVFRRTASRYKFLGLDGSVQPTPTNDSVLFDSNVLIDLHAVAAGLLKNRDREVEIQELAMRTMHLDRIPGFGISELAWDRSRSEWNPQRAKELRSACSAWFDGGLARASDLNKVRDAYQRTLASGPAEGSGQEDRTYHTQLAFYACLLRLSTLWVEAQSSFRAKQRVQLYQEFSTWICEDLKVVLTYPLQIARDRLIGPQRTEAVTYVDGLLKFSKDHLKDLWGAAWDLMHLSLVDLAAEPEDILRTQGRPTSLVTADRSLPHLRDRIQPLNGAQLRGAHFTFMMSGNEIDRRLEPQRAKIEQIDTRFAELPLSRQPGIISRDDLMRLVRQEESRLEDKLATTRNSGIVASMNKK</sequence>
<evidence type="ECO:0000313" key="4">
    <source>
        <dbReference type="Proteomes" id="UP001242995"/>
    </source>
</evidence>